<evidence type="ECO:0000313" key="2">
    <source>
        <dbReference type="Proteomes" id="UP001164929"/>
    </source>
</evidence>
<dbReference type="EMBL" id="JAQIZT010000002">
    <property type="protein sequence ID" value="KAJ7007749.1"/>
    <property type="molecule type" value="Genomic_DNA"/>
</dbReference>
<accession>A0AAD6WEP5</accession>
<gene>
    <name evidence="1" type="ORF">NC653_006698</name>
</gene>
<name>A0AAD6WEP5_9ROSI</name>
<organism evidence="1 2">
    <name type="scientific">Populus alba x Populus x berolinensis</name>
    <dbReference type="NCBI Taxonomy" id="444605"/>
    <lineage>
        <taxon>Eukaryota</taxon>
        <taxon>Viridiplantae</taxon>
        <taxon>Streptophyta</taxon>
        <taxon>Embryophyta</taxon>
        <taxon>Tracheophyta</taxon>
        <taxon>Spermatophyta</taxon>
        <taxon>Magnoliopsida</taxon>
        <taxon>eudicotyledons</taxon>
        <taxon>Gunneridae</taxon>
        <taxon>Pentapetalae</taxon>
        <taxon>rosids</taxon>
        <taxon>fabids</taxon>
        <taxon>Malpighiales</taxon>
        <taxon>Salicaceae</taxon>
        <taxon>Saliceae</taxon>
        <taxon>Populus</taxon>
    </lineage>
</organism>
<sequence length="35" mass="3699">MKGTGCSISGCQKHTSSNLSCLRFDSRRAVRGPAS</sequence>
<dbReference type="Proteomes" id="UP001164929">
    <property type="component" value="Chromosome 2"/>
</dbReference>
<evidence type="ECO:0000313" key="1">
    <source>
        <dbReference type="EMBL" id="KAJ7007749.1"/>
    </source>
</evidence>
<dbReference type="AlphaFoldDB" id="A0AAD6WEP5"/>
<keyword evidence="2" id="KW-1185">Reference proteome</keyword>
<reference evidence="1" key="1">
    <citation type="journal article" date="2023" name="Mol. Ecol. Resour.">
        <title>Chromosome-level genome assembly of a triploid poplar Populus alba 'Berolinensis'.</title>
        <authorList>
            <person name="Chen S."/>
            <person name="Yu Y."/>
            <person name="Wang X."/>
            <person name="Wang S."/>
            <person name="Zhang T."/>
            <person name="Zhou Y."/>
            <person name="He R."/>
            <person name="Meng N."/>
            <person name="Wang Y."/>
            <person name="Liu W."/>
            <person name="Liu Z."/>
            <person name="Liu J."/>
            <person name="Guo Q."/>
            <person name="Huang H."/>
            <person name="Sederoff R.R."/>
            <person name="Wang G."/>
            <person name="Qu G."/>
            <person name="Chen S."/>
        </authorList>
    </citation>
    <scope>NUCLEOTIDE SEQUENCE</scope>
    <source>
        <strain evidence="1">SC-2020</strain>
    </source>
</reference>
<proteinExistence type="predicted"/>
<protein>
    <submittedName>
        <fullName evidence="1">Uncharacterized protein</fullName>
    </submittedName>
</protein>
<comment type="caution">
    <text evidence="1">The sequence shown here is derived from an EMBL/GenBank/DDBJ whole genome shotgun (WGS) entry which is preliminary data.</text>
</comment>